<evidence type="ECO:0000256" key="1">
    <source>
        <dbReference type="SAM" id="MobiDB-lite"/>
    </source>
</evidence>
<feature type="compositionally biased region" description="Polar residues" evidence="1">
    <location>
        <begin position="25"/>
        <end position="35"/>
    </location>
</feature>
<sequence>MATRVLHLSLSTKEAALLASPLHRTCQNKPPTHTTPFPDDGSKKNPISRRWSPPISRTHRVYRNHSVLRSDPSRVHEAILGLTEPWLPSDANMAPILLSNDLLEDFDWREKGVVNPVNNQRNRSQP</sequence>
<gene>
    <name evidence="2" type="ORF">LTRI10_LOCUS51465</name>
</gene>
<keyword evidence="3" id="KW-1185">Reference proteome</keyword>
<accession>A0AAV2GN39</accession>
<evidence type="ECO:0000313" key="3">
    <source>
        <dbReference type="Proteomes" id="UP001497516"/>
    </source>
</evidence>
<dbReference type="AlphaFoldDB" id="A0AAV2GN39"/>
<protein>
    <submittedName>
        <fullName evidence="2">Uncharacterized protein</fullName>
    </submittedName>
</protein>
<proteinExistence type="predicted"/>
<evidence type="ECO:0000313" key="2">
    <source>
        <dbReference type="EMBL" id="CAL1412155.1"/>
    </source>
</evidence>
<dbReference type="EMBL" id="OZ034822">
    <property type="protein sequence ID" value="CAL1412155.1"/>
    <property type="molecule type" value="Genomic_DNA"/>
</dbReference>
<name>A0AAV2GN39_9ROSI</name>
<reference evidence="2 3" key="1">
    <citation type="submission" date="2024-04" db="EMBL/GenBank/DDBJ databases">
        <authorList>
            <person name="Fracassetti M."/>
        </authorList>
    </citation>
    <scope>NUCLEOTIDE SEQUENCE [LARGE SCALE GENOMIC DNA]</scope>
</reference>
<dbReference type="Proteomes" id="UP001497516">
    <property type="component" value="Chromosome 9"/>
</dbReference>
<feature type="region of interest" description="Disordered" evidence="1">
    <location>
        <begin position="23"/>
        <end position="54"/>
    </location>
</feature>
<organism evidence="2 3">
    <name type="scientific">Linum trigynum</name>
    <dbReference type="NCBI Taxonomy" id="586398"/>
    <lineage>
        <taxon>Eukaryota</taxon>
        <taxon>Viridiplantae</taxon>
        <taxon>Streptophyta</taxon>
        <taxon>Embryophyta</taxon>
        <taxon>Tracheophyta</taxon>
        <taxon>Spermatophyta</taxon>
        <taxon>Magnoliopsida</taxon>
        <taxon>eudicotyledons</taxon>
        <taxon>Gunneridae</taxon>
        <taxon>Pentapetalae</taxon>
        <taxon>rosids</taxon>
        <taxon>fabids</taxon>
        <taxon>Malpighiales</taxon>
        <taxon>Linaceae</taxon>
        <taxon>Linum</taxon>
    </lineage>
</organism>